<protein>
    <submittedName>
        <fullName evidence="2">OXC</fullName>
    </submittedName>
</protein>
<dbReference type="AlphaFoldDB" id="A0A0A9DDS9"/>
<evidence type="ECO:0000256" key="1">
    <source>
        <dbReference type="SAM" id="MobiDB-lite"/>
    </source>
</evidence>
<accession>A0A0A9DDS9</accession>
<organism evidence="2">
    <name type="scientific">Arundo donax</name>
    <name type="common">Giant reed</name>
    <name type="synonym">Donax arundinaceus</name>
    <dbReference type="NCBI Taxonomy" id="35708"/>
    <lineage>
        <taxon>Eukaryota</taxon>
        <taxon>Viridiplantae</taxon>
        <taxon>Streptophyta</taxon>
        <taxon>Embryophyta</taxon>
        <taxon>Tracheophyta</taxon>
        <taxon>Spermatophyta</taxon>
        <taxon>Magnoliopsida</taxon>
        <taxon>Liliopsida</taxon>
        <taxon>Poales</taxon>
        <taxon>Poaceae</taxon>
        <taxon>PACMAD clade</taxon>
        <taxon>Arundinoideae</taxon>
        <taxon>Arundineae</taxon>
        <taxon>Arundo</taxon>
    </lineage>
</organism>
<sequence>MPNRTARWRASVRRWRRAGASQEPLPSPSASGGRGCPWYPPTSGSPPPRARTPHPSQSRPEVAPLDGAGPQLSRCSQPMSYVSAEKDLMRLNRRQRQLCEPRPRIRGGFGGGHRMGCRGSTHQGGRRRRWRGPGRRGAGCRRWWWP</sequence>
<reference evidence="2" key="2">
    <citation type="journal article" date="2015" name="Data Brief">
        <title>Shoot transcriptome of the giant reed, Arundo donax.</title>
        <authorList>
            <person name="Barrero R.A."/>
            <person name="Guerrero F.D."/>
            <person name="Moolhuijzen P."/>
            <person name="Goolsby J.A."/>
            <person name="Tidwell J."/>
            <person name="Bellgard S.E."/>
            <person name="Bellgard M.I."/>
        </authorList>
    </citation>
    <scope>NUCLEOTIDE SEQUENCE</scope>
    <source>
        <tissue evidence="2">Shoot tissue taken approximately 20 cm above the soil surface</tissue>
    </source>
</reference>
<feature type="compositionally biased region" description="Pro residues" evidence="1">
    <location>
        <begin position="38"/>
        <end position="50"/>
    </location>
</feature>
<reference evidence="2" key="1">
    <citation type="submission" date="2014-09" db="EMBL/GenBank/DDBJ databases">
        <authorList>
            <person name="Magalhaes I.L.F."/>
            <person name="Oliveira U."/>
            <person name="Santos F.R."/>
            <person name="Vidigal T.H.D.A."/>
            <person name="Brescovit A.D."/>
            <person name="Santos A.J."/>
        </authorList>
    </citation>
    <scope>NUCLEOTIDE SEQUENCE</scope>
    <source>
        <tissue evidence="2">Shoot tissue taken approximately 20 cm above the soil surface</tissue>
    </source>
</reference>
<evidence type="ECO:0000313" key="2">
    <source>
        <dbReference type="EMBL" id="JAD84843.1"/>
    </source>
</evidence>
<dbReference type="EMBL" id="GBRH01213052">
    <property type="protein sequence ID" value="JAD84843.1"/>
    <property type="molecule type" value="Transcribed_RNA"/>
</dbReference>
<proteinExistence type="predicted"/>
<feature type="region of interest" description="Disordered" evidence="1">
    <location>
        <begin position="102"/>
        <end position="136"/>
    </location>
</feature>
<feature type="compositionally biased region" description="Basic residues" evidence="1">
    <location>
        <begin position="1"/>
        <end position="17"/>
    </location>
</feature>
<feature type="region of interest" description="Disordered" evidence="1">
    <location>
        <begin position="1"/>
        <end position="78"/>
    </location>
</feature>
<name>A0A0A9DDS9_ARUDO</name>
<feature type="compositionally biased region" description="Basic residues" evidence="1">
    <location>
        <begin position="124"/>
        <end position="134"/>
    </location>
</feature>